<reference evidence="2" key="1">
    <citation type="submission" date="2023-06" db="EMBL/GenBank/DDBJ databases">
        <title>Draft genome sequence of Nocardioides sp. SOB72.</title>
        <authorList>
            <person name="Zhang G."/>
        </authorList>
    </citation>
    <scope>NUCLEOTIDE SEQUENCE</scope>
    <source>
        <strain evidence="2">SOB72</strain>
    </source>
</reference>
<dbReference type="RefSeq" id="WP_300959092.1">
    <property type="nucleotide sequence ID" value="NZ_JAUHJR010000001.1"/>
</dbReference>
<dbReference type="InterPro" id="IPR002918">
    <property type="entry name" value="Lipase_EstA/Esterase_EstB"/>
</dbReference>
<gene>
    <name evidence="2" type="ORF">QWY29_02575</name>
</gene>
<proteinExistence type="predicted"/>
<feature type="signal peptide" evidence="1">
    <location>
        <begin position="1"/>
        <end position="21"/>
    </location>
</feature>
<protein>
    <submittedName>
        <fullName evidence="2">Lipase</fullName>
    </submittedName>
</protein>
<feature type="chain" id="PRO_5046744492" evidence="1">
    <location>
        <begin position="22"/>
        <end position="286"/>
    </location>
</feature>
<dbReference type="PANTHER" id="PTHR32015:SF1">
    <property type="entry name" value="LIPASE"/>
    <property type="match status" value="1"/>
</dbReference>
<dbReference type="Pfam" id="PF01674">
    <property type="entry name" value="Lipase_2"/>
    <property type="match status" value="1"/>
</dbReference>
<name>A0ABT8EQF2_9ACTN</name>
<dbReference type="EMBL" id="JAUHJR010000001">
    <property type="protein sequence ID" value="MDN4160226.1"/>
    <property type="molecule type" value="Genomic_DNA"/>
</dbReference>
<comment type="caution">
    <text evidence="2">The sequence shown here is derived from an EMBL/GenBank/DDBJ whole genome shotgun (WGS) entry which is preliminary data.</text>
</comment>
<evidence type="ECO:0000313" key="3">
    <source>
        <dbReference type="Proteomes" id="UP001168537"/>
    </source>
</evidence>
<dbReference type="PANTHER" id="PTHR32015">
    <property type="entry name" value="FASTING INDUCED LIPASE"/>
    <property type="match status" value="1"/>
</dbReference>
<sequence>MRALVSVLTFVLLAVLGPASAAGTTGTAAAAPSGFPLPLPGGLGEPTGANDWDCQPPRKRPTPVVIVHGTIGDRKSLLDPLSAAIKAKGFCVFSLDYGNRGTGDIVASARQLKKFTKRVLKATGAAKVSMVGHSQGGMMPRHYIKFLGGAKVVDDLVGLAPSNHGTVLTGGTALSILTGPLFEGICRACNQQAIGSPFLERLNAGDETPGRVSYTQVTTAYDEVVVPHLSGYLRPGPRTTNTTLQDSCPGDPAEHLLIPMSRTAIAWTLEALTRPGPARKDFRPPC</sequence>
<dbReference type="Gene3D" id="3.40.50.1820">
    <property type="entry name" value="alpha/beta hydrolase"/>
    <property type="match status" value="1"/>
</dbReference>
<dbReference type="Proteomes" id="UP001168537">
    <property type="component" value="Unassembled WGS sequence"/>
</dbReference>
<dbReference type="InterPro" id="IPR029058">
    <property type="entry name" value="AB_hydrolase_fold"/>
</dbReference>
<evidence type="ECO:0000313" key="2">
    <source>
        <dbReference type="EMBL" id="MDN4160226.1"/>
    </source>
</evidence>
<keyword evidence="3" id="KW-1185">Reference proteome</keyword>
<keyword evidence="1" id="KW-0732">Signal</keyword>
<organism evidence="2 3">
    <name type="scientific">Nocardioides abyssi</name>
    <dbReference type="NCBI Taxonomy" id="3058370"/>
    <lineage>
        <taxon>Bacteria</taxon>
        <taxon>Bacillati</taxon>
        <taxon>Actinomycetota</taxon>
        <taxon>Actinomycetes</taxon>
        <taxon>Propionibacteriales</taxon>
        <taxon>Nocardioidaceae</taxon>
        <taxon>Nocardioides</taxon>
    </lineage>
</organism>
<dbReference type="SUPFAM" id="SSF53474">
    <property type="entry name" value="alpha/beta-Hydrolases"/>
    <property type="match status" value="1"/>
</dbReference>
<accession>A0ABT8EQF2</accession>
<evidence type="ECO:0000256" key="1">
    <source>
        <dbReference type="SAM" id="SignalP"/>
    </source>
</evidence>